<dbReference type="AlphaFoldDB" id="A0A0F9JTL4"/>
<protein>
    <submittedName>
        <fullName evidence="1">Uncharacterized protein</fullName>
    </submittedName>
</protein>
<evidence type="ECO:0000313" key="1">
    <source>
        <dbReference type="EMBL" id="KKM13228.1"/>
    </source>
</evidence>
<name>A0A0F9JTL4_9ZZZZ</name>
<accession>A0A0F9JTL4</accession>
<comment type="caution">
    <text evidence="1">The sequence shown here is derived from an EMBL/GenBank/DDBJ whole genome shotgun (WGS) entry which is preliminary data.</text>
</comment>
<gene>
    <name evidence="1" type="ORF">LCGC14_1718400</name>
</gene>
<dbReference type="EMBL" id="LAZR01015425">
    <property type="protein sequence ID" value="KKM13228.1"/>
    <property type="molecule type" value="Genomic_DNA"/>
</dbReference>
<sequence length="151" mass="16846">MKKIAFVLSLFFATCTAQKTKVDSTKINVLQNNNPNLSFVAGDAYSGREEAETLIIRDRKSLQKFYSYINRTRKPGMTVPNIDFSNEVAIIRCSGVSEGETLPELYVRDIKSDSIILGVKDIDTKSSSDAITTPFALYKLPDTERVVAIKE</sequence>
<organism evidence="1">
    <name type="scientific">marine sediment metagenome</name>
    <dbReference type="NCBI Taxonomy" id="412755"/>
    <lineage>
        <taxon>unclassified sequences</taxon>
        <taxon>metagenomes</taxon>
        <taxon>ecological metagenomes</taxon>
    </lineage>
</organism>
<proteinExistence type="predicted"/>
<reference evidence="1" key="1">
    <citation type="journal article" date="2015" name="Nature">
        <title>Complex archaea that bridge the gap between prokaryotes and eukaryotes.</title>
        <authorList>
            <person name="Spang A."/>
            <person name="Saw J.H."/>
            <person name="Jorgensen S.L."/>
            <person name="Zaremba-Niedzwiedzka K."/>
            <person name="Martijn J."/>
            <person name="Lind A.E."/>
            <person name="van Eijk R."/>
            <person name="Schleper C."/>
            <person name="Guy L."/>
            <person name="Ettema T.J."/>
        </authorList>
    </citation>
    <scope>NUCLEOTIDE SEQUENCE</scope>
</reference>